<dbReference type="InterPro" id="IPR013216">
    <property type="entry name" value="Methyltransf_11"/>
</dbReference>
<proteinExistence type="predicted"/>
<evidence type="ECO:0000313" key="3">
    <source>
        <dbReference type="EMBL" id="NKY22533.1"/>
    </source>
</evidence>
<feature type="domain" description="Methyltransferase type 11" evidence="2">
    <location>
        <begin position="61"/>
        <end position="157"/>
    </location>
</feature>
<evidence type="ECO:0000313" key="4">
    <source>
        <dbReference type="Proteomes" id="UP000581206"/>
    </source>
</evidence>
<dbReference type="Pfam" id="PF08241">
    <property type="entry name" value="Methyltransf_11"/>
    <property type="match status" value="1"/>
</dbReference>
<feature type="region of interest" description="Disordered" evidence="1">
    <location>
        <begin position="1"/>
        <end position="25"/>
    </location>
</feature>
<feature type="compositionally biased region" description="Basic and acidic residues" evidence="1">
    <location>
        <begin position="10"/>
        <end position="23"/>
    </location>
</feature>
<gene>
    <name evidence="3" type="ORF">HGA03_07605</name>
</gene>
<evidence type="ECO:0000256" key="1">
    <source>
        <dbReference type="SAM" id="MobiDB-lite"/>
    </source>
</evidence>
<evidence type="ECO:0000259" key="2">
    <source>
        <dbReference type="Pfam" id="PF08241"/>
    </source>
</evidence>
<dbReference type="AlphaFoldDB" id="A0A7X6KUR2"/>
<protein>
    <submittedName>
        <fullName evidence="3">Class I SAM-dependent methyltransferase</fullName>
    </submittedName>
</protein>
<comment type="caution">
    <text evidence="3">The sequence shown here is derived from an EMBL/GenBank/DDBJ whole genome shotgun (WGS) entry which is preliminary data.</text>
</comment>
<dbReference type="SUPFAM" id="SSF53335">
    <property type="entry name" value="S-adenosyl-L-methionine-dependent methyltransferases"/>
    <property type="match status" value="1"/>
</dbReference>
<sequence length="290" mass="31529">MGTPGASGLSDHDGSDGGKDGTTERITVGEYQSSEADYLIYVLHAATYDFALPYVTGKEVLDFGCGTGYGTAALAEGATRVVGVDIAREAVDHASARYRRDNLSFRRIGPVQTDDLPFDEDAFDVVVSFQVIEHVDDVDRYLSEIRRVLRPGGVFLCVTPDRGLRLFPGQRPWNEFHVTEYSPAQLEAVLRRAFPRVDLLGMTAGPRVLGAELRRYRRSRLLTYPVTFPGIPDRWRLAGVRLIKRLLGGRAAGSSASAGLGPRDFGFGPQDIEVSADARPSVNIVAVVGG</sequence>
<dbReference type="GO" id="GO:0008757">
    <property type="term" value="F:S-adenosylmethionine-dependent methyltransferase activity"/>
    <property type="evidence" value="ECO:0007669"/>
    <property type="project" value="InterPro"/>
</dbReference>
<name>A0A7X6KUR2_9CELL</name>
<organism evidence="3 4">
    <name type="scientific">Cellulomonas denverensis</name>
    <dbReference type="NCBI Taxonomy" id="264297"/>
    <lineage>
        <taxon>Bacteria</taxon>
        <taxon>Bacillati</taxon>
        <taxon>Actinomycetota</taxon>
        <taxon>Actinomycetes</taxon>
        <taxon>Micrococcales</taxon>
        <taxon>Cellulomonadaceae</taxon>
        <taxon>Cellulomonas</taxon>
    </lineage>
</organism>
<dbReference type="PANTHER" id="PTHR43464">
    <property type="entry name" value="METHYLTRANSFERASE"/>
    <property type="match status" value="1"/>
</dbReference>
<dbReference type="RefSeq" id="WP_168629659.1">
    <property type="nucleotide sequence ID" value="NZ_BONL01000004.1"/>
</dbReference>
<dbReference type="Proteomes" id="UP000581206">
    <property type="component" value="Unassembled WGS sequence"/>
</dbReference>
<keyword evidence="3" id="KW-0489">Methyltransferase</keyword>
<dbReference type="Gene3D" id="3.40.50.150">
    <property type="entry name" value="Vaccinia Virus protein VP39"/>
    <property type="match status" value="1"/>
</dbReference>
<reference evidence="3 4" key="1">
    <citation type="submission" date="2020-04" db="EMBL/GenBank/DDBJ databases">
        <title>MicrobeNet Type strains.</title>
        <authorList>
            <person name="Nicholson A.C."/>
        </authorList>
    </citation>
    <scope>NUCLEOTIDE SEQUENCE [LARGE SCALE GENOMIC DNA]</scope>
    <source>
        <strain evidence="3 4">ATCC BAA-788</strain>
    </source>
</reference>
<dbReference type="PANTHER" id="PTHR43464:SF92">
    <property type="entry name" value="SLR1071 PROTEIN"/>
    <property type="match status" value="1"/>
</dbReference>
<keyword evidence="3" id="KW-0808">Transferase</keyword>
<keyword evidence="4" id="KW-1185">Reference proteome</keyword>
<dbReference type="GO" id="GO:0032259">
    <property type="term" value="P:methylation"/>
    <property type="evidence" value="ECO:0007669"/>
    <property type="project" value="UniProtKB-KW"/>
</dbReference>
<dbReference type="EMBL" id="JAAXOX010000003">
    <property type="protein sequence ID" value="NKY22533.1"/>
    <property type="molecule type" value="Genomic_DNA"/>
</dbReference>
<dbReference type="CDD" id="cd02440">
    <property type="entry name" value="AdoMet_MTases"/>
    <property type="match status" value="1"/>
</dbReference>
<accession>A0A7X6KUR2</accession>
<dbReference type="InterPro" id="IPR029063">
    <property type="entry name" value="SAM-dependent_MTases_sf"/>
</dbReference>